<keyword evidence="1" id="KW-1133">Transmembrane helix</keyword>
<gene>
    <name evidence="2" type="ORF">NLO413_0742</name>
</gene>
<sequence length="217" mass="25007">MHNILCLAQYHIIGYILLVITMFSLLDISNRKISYQSTNSNNTSSTNNHKITQLTKSYTMLLHSIYTANALDKNITPLTDNFIFNDHKHKKTSQEFFINLSTTSYKIKTTNTVLNTITLYTHLDYNYNIIPQETANVNTTNNNSISLNFLSTNSQLDINDNKFFEEKSEKSEKILNNEYNEEEFFGNLEENQIEIISSQINNITISCIGHKNDIIIT</sequence>
<accession>A0A0F3NMR2</accession>
<feature type="transmembrane region" description="Helical" evidence="1">
    <location>
        <begin position="12"/>
        <end position="29"/>
    </location>
</feature>
<evidence type="ECO:0000256" key="1">
    <source>
        <dbReference type="SAM" id="Phobius"/>
    </source>
</evidence>
<proteinExistence type="predicted"/>
<keyword evidence="1" id="KW-0812">Transmembrane</keyword>
<comment type="caution">
    <text evidence="2">The sequence shown here is derived from an EMBL/GenBank/DDBJ whole genome shotgun (WGS) entry which is preliminary data.</text>
</comment>
<name>A0A0F3NMR2_9RICK</name>
<evidence type="ECO:0000313" key="3">
    <source>
        <dbReference type="Proteomes" id="UP000033562"/>
    </source>
</evidence>
<dbReference type="AlphaFoldDB" id="A0A0F3NMR2"/>
<keyword evidence="3" id="KW-1185">Reference proteome</keyword>
<dbReference type="Proteomes" id="UP000033562">
    <property type="component" value="Unassembled WGS sequence"/>
</dbReference>
<dbReference type="EMBL" id="LANX01000001">
    <property type="protein sequence ID" value="KJV69353.1"/>
    <property type="molecule type" value="Genomic_DNA"/>
</dbReference>
<evidence type="ECO:0000313" key="2">
    <source>
        <dbReference type="EMBL" id="KJV69353.1"/>
    </source>
</evidence>
<keyword evidence="1" id="KW-0472">Membrane</keyword>
<reference evidence="2 3" key="1">
    <citation type="submission" date="2015-02" db="EMBL/GenBank/DDBJ databases">
        <title>Genome Sequencing of Rickettsiales.</title>
        <authorList>
            <person name="Daugherty S.C."/>
            <person name="Su Q."/>
            <person name="Abolude K."/>
            <person name="Beier-Sexton M."/>
            <person name="Carlyon J.A."/>
            <person name="Carter R."/>
            <person name="Day N.P."/>
            <person name="Dumler S.J."/>
            <person name="Dyachenko V."/>
            <person name="Godinez A."/>
            <person name="Kurtti T.J."/>
            <person name="Lichay M."/>
            <person name="Mullins K.E."/>
            <person name="Ott S."/>
            <person name="Pappas-Brown V."/>
            <person name="Paris D.H."/>
            <person name="Patel P."/>
            <person name="Richards A.L."/>
            <person name="Sadzewicz L."/>
            <person name="Sears K."/>
            <person name="Seidman D."/>
            <person name="Sengamalay N."/>
            <person name="Stenos J."/>
            <person name="Tallon L.J."/>
            <person name="Vincent G."/>
            <person name="Fraser C.M."/>
            <person name="Munderloh U."/>
            <person name="Dunning-Hotopp J.C."/>
        </authorList>
    </citation>
    <scope>NUCLEOTIDE SEQUENCE [LARGE SCALE GENOMIC DNA]</scope>
    <source>
        <strain evidence="2 3">RAC413</strain>
    </source>
</reference>
<organism evidence="2 3">
    <name type="scientific">Candidatus Neoehrlichia procyonis str. RAC413</name>
    <dbReference type="NCBI Taxonomy" id="1359163"/>
    <lineage>
        <taxon>Bacteria</taxon>
        <taxon>Pseudomonadati</taxon>
        <taxon>Pseudomonadota</taxon>
        <taxon>Alphaproteobacteria</taxon>
        <taxon>Rickettsiales</taxon>
        <taxon>Anaplasmataceae</taxon>
        <taxon>Candidatus Neoehrlichia</taxon>
    </lineage>
</organism>
<protein>
    <submittedName>
        <fullName evidence="2">Uncharacterized protein</fullName>
    </submittedName>
</protein>